<dbReference type="Proteomes" id="UP001178507">
    <property type="component" value="Unassembled WGS sequence"/>
</dbReference>
<comment type="caution">
    <text evidence="1">The sequence shown here is derived from an EMBL/GenBank/DDBJ whole genome shotgun (WGS) entry which is preliminary data.</text>
</comment>
<name>A0AA36IA85_9DINO</name>
<protein>
    <submittedName>
        <fullName evidence="1">Uncharacterized protein</fullName>
    </submittedName>
</protein>
<dbReference type="AlphaFoldDB" id="A0AA36IA85"/>
<sequence>MVRNKIDDLDVERELDAEQEVLDNRGFGDKLDSEERRDIVRETLINVKEDLSILHHVDSVYCISSIKEFWQSFDFPRLEQDLTVTLRRQREEDALELVEGA</sequence>
<accession>A0AA36IA85</accession>
<dbReference type="EMBL" id="CAUJNA010000913">
    <property type="protein sequence ID" value="CAJ1382534.1"/>
    <property type="molecule type" value="Genomic_DNA"/>
</dbReference>
<evidence type="ECO:0000313" key="1">
    <source>
        <dbReference type="EMBL" id="CAJ1382534.1"/>
    </source>
</evidence>
<organism evidence="1 2">
    <name type="scientific">Effrenium voratum</name>
    <dbReference type="NCBI Taxonomy" id="2562239"/>
    <lineage>
        <taxon>Eukaryota</taxon>
        <taxon>Sar</taxon>
        <taxon>Alveolata</taxon>
        <taxon>Dinophyceae</taxon>
        <taxon>Suessiales</taxon>
        <taxon>Symbiodiniaceae</taxon>
        <taxon>Effrenium</taxon>
    </lineage>
</organism>
<keyword evidence="2" id="KW-1185">Reference proteome</keyword>
<gene>
    <name evidence="1" type="ORF">EVOR1521_LOCUS9895</name>
</gene>
<proteinExistence type="predicted"/>
<evidence type="ECO:0000313" key="2">
    <source>
        <dbReference type="Proteomes" id="UP001178507"/>
    </source>
</evidence>
<reference evidence="1" key="1">
    <citation type="submission" date="2023-08" db="EMBL/GenBank/DDBJ databases">
        <authorList>
            <person name="Chen Y."/>
            <person name="Shah S."/>
            <person name="Dougan E. K."/>
            <person name="Thang M."/>
            <person name="Chan C."/>
        </authorList>
    </citation>
    <scope>NUCLEOTIDE SEQUENCE</scope>
</reference>